<dbReference type="PANTHER" id="PTHR43156:SF2">
    <property type="entry name" value="STAGE II SPORULATION PROTEIN E"/>
    <property type="match status" value="1"/>
</dbReference>
<dbReference type="SUPFAM" id="SSF81606">
    <property type="entry name" value="PP2C-like"/>
    <property type="match status" value="1"/>
</dbReference>
<dbReference type="PROSITE" id="PS50885">
    <property type="entry name" value="HAMP"/>
    <property type="match status" value="1"/>
</dbReference>
<sequence length="679" mass="70232">MLLRSRIVLLAAVMAPVVAGAVAAPGWLLLREREARIGELTVARQAAIVEAETQRAARPLVDAARRIADDAALAAALARQDATAARARLAVLDGGGSRIEVIGRGGRVLLARPDDRGMEGMIDIAAVLREYAPGTGGSGIEPVAGNGGLRLVAFARGAGTDVVAVAMDAAPLLEAIGATLGGRALAADFAGRHLLPADPAAWDGIAPAIVSGATMPVDFRDGGRRREIVPTLLIGSNGVPVARLLVVQDASAAARRHDLVVLVAVLVLAGCILLAGIVLFRMLRAALEPLGDLAGVLHAIAGGDRLANATVDGRAEEIGRIARALEVLRSSGIALDRLETRERLARRRHLALIGGALARLVGVLETSERDAATAVLRRLEEGSGGLADAFQTMVEGVLNRHARLSELLAERTRDLELVRQALDQRLLLDRVVQELEVARRLQLDSLPSAFPVSPCFAIHAAMWPAKEVGGDFYDVLVLADGRVALMVGDASGKGVAAAIFVAMTRSLLRAAVSRGASPAEALAQANDMLAADNPTLMFATAFIALLDPASGLLRYANGGHNPPWLAGAAAQRALGGGDGIALGVVEGFAFDDREALLSPGDRLLLFTDGVTEADREDGSLFGDERLSATLASAADAPPEALVAHVAGAVADFAEGRPQADDITLLCLAYAGAGVAQAAE</sequence>
<dbReference type="Pfam" id="PF07228">
    <property type="entry name" value="SpoIIE"/>
    <property type="match status" value="1"/>
</dbReference>
<evidence type="ECO:0000256" key="1">
    <source>
        <dbReference type="ARBA" id="ARBA00022801"/>
    </source>
</evidence>
<accession>A0ABS5EEJ4</accession>
<dbReference type="Gene3D" id="3.60.40.10">
    <property type="entry name" value="PPM-type phosphatase domain"/>
    <property type="match status" value="1"/>
</dbReference>
<dbReference type="RefSeq" id="WP_211867427.1">
    <property type="nucleotide sequence ID" value="NZ_JAAEDI010000006.1"/>
</dbReference>
<keyword evidence="5" id="KW-1185">Reference proteome</keyword>
<organism evidence="4 5">
    <name type="scientific">Neoroseomonas terrae</name>
    <dbReference type="NCBI Taxonomy" id="424799"/>
    <lineage>
        <taxon>Bacteria</taxon>
        <taxon>Pseudomonadati</taxon>
        <taxon>Pseudomonadota</taxon>
        <taxon>Alphaproteobacteria</taxon>
        <taxon>Acetobacterales</taxon>
        <taxon>Acetobacteraceae</taxon>
        <taxon>Neoroseomonas</taxon>
    </lineage>
</organism>
<evidence type="ECO:0000259" key="3">
    <source>
        <dbReference type="PROSITE" id="PS50885"/>
    </source>
</evidence>
<dbReference type="EMBL" id="JAAEDI010000006">
    <property type="protein sequence ID" value="MBR0649444.1"/>
    <property type="molecule type" value="Genomic_DNA"/>
</dbReference>
<dbReference type="CDD" id="cd18774">
    <property type="entry name" value="PDC2_HK_sensor"/>
    <property type="match status" value="1"/>
</dbReference>
<dbReference type="SMART" id="SM00331">
    <property type="entry name" value="PP2C_SIG"/>
    <property type="match status" value="1"/>
</dbReference>
<dbReference type="InterPro" id="IPR052016">
    <property type="entry name" value="Bact_Sigma-Reg"/>
</dbReference>
<keyword evidence="1" id="KW-0378">Hydrolase</keyword>
<keyword evidence="2" id="KW-1133">Transmembrane helix</keyword>
<dbReference type="InterPro" id="IPR001932">
    <property type="entry name" value="PPM-type_phosphatase-like_dom"/>
</dbReference>
<name>A0ABS5EEJ4_9PROT</name>
<feature type="domain" description="HAMP" evidence="3">
    <location>
        <begin position="284"/>
        <end position="337"/>
    </location>
</feature>
<evidence type="ECO:0000313" key="4">
    <source>
        <dbReference type="EMBL" id="MBR0649444.1"/>
    </source>
</evidence>
<keyword evidence="2" id="KW-0812">Transmembrane</keyword>
<dbReference type="Gene3D" id="6.10.340.10">
    <property type="match status" value="1"/>
</dbReference>
<evidence type="ECO:0000256" key="2">
    <source>
        <dbReference type="SAM" id="Phobius"/>
    </source>
</evidence>
<dbReference type="InterPro" id="IPR036457">
    <property type="entry name" value="PPM-type-like_dom_sf"/>
</dbReference>
<reference evidence="5" key="1">
    <citation type="journal article" date="2021" name="Syst. Appl. Microbiol.">
        <title>Roseomonas hellenica sp. nov., isolated from roots of wild-growing Alkanna tinctoria.</title>
        <authorList>
            <person name="Rat A."/>
            <person name="Naranjo H.D."/>
            <person name="Lebbe L."/>
            <person name="Cnockaert M."/>
            <person name="Krigas N."/>
            <person name="Grigoriadou K."/>
            <person name="Maloupa E."/>
            <person name="Willems A."/>
        </authorList>
    </citation>
    <scope>NUCLEOTIDE SEQUENCE [LARGE SCALE GENOMIC DNA]</scope>
    <source>
        <strain evidence="5">LMG 31159</strain>
    </source>
</reference>
<evidence type="ECO:0000313" key="5">
    <source>
        <dbReference type="Proteomes" id="UP000698752"/>
    </source>
</evidence>
<protein>
    <submittedName>
        <fullName evidence="4">SpoIIE family protein phosphatase</fullName>
    </submittedName>
</protein>
<feature type="transmembrane region" description="Helical" evidence="2">
    <location>
        <begin position="259"/>
        <end position="280"/>
    </location>
</feature>
<proteinExistence type="predicted"/>
<dbReference type="Proteomes" id="UP000698752">
    <property type="component" value="Unassembled WGS sequence"/>
</dbReference>
<dbReference type="InterPro" id="IPR003660">
    <property type="entry name" value="HAMP_dom"/>
</dbReference>
<comment type="caution">
    <text evidence="4">The sequence shown here is derived from an EMBL/GenBank/DDBJ whole genome shotgun (WGS) entry which is preliminary data.</text>
</comment>
<keyword evidence="2" id="KW-0472">Membrane</keyword>
<dbReference type="PANTHER" id="PTHR43156">
    <property type="entry name" value="STAGE II SPORULATION PROTEIN E-RELATED"/>
    <property type="match status" value="1"/>
</dbReference>
<gene>
    <name evidence="4" type="ORF">GXW78_07200</name>
</gene>